<sequence>MDSSNRESLPVSYIRQFCFCPRIPFLSVFLEIKPPSPLWVQDGVDFHEKAAMLQKRRKLSKFNLSGKGVFKSNIYLKSSVYPIHGIADGIFIMEDGEIIPLELKAQDNFVASRGHILQLTGYAILLEEKFQREVKQGFILYGKKGKSLRVEFTEERKKKVIEIAQKIISSFETGLLPDSPATSAQCGQCEFLNFCGNRF</sequence>
<keyword evidence="6 13" id="KW-0479">Metal-binding</keyword>
<comment type="cofactor">
    <cofactor evidence="1">
        <name>[4Fe-4S] cluster</name>
        <dbReference type="ChEBI" id="CHEBI:49883"/>
    </cofactor>
</comment>
<comment type="function">
    <text evidence="13">CRISPR (clustered regularly interspaced short palindromic repeat) is an adaptive immune system that provides protection against mobile genetic elements (viruses, transposable elements and conjugative plasmids). CRISPR clusters contain sequences complementary to antecedent mobile elements and target invading nucleic acids. CRISPR clusters are transcribed and processed into CRISPR RNA (crRNA).</text>
</comment>
<dbReference type="InterPro" id="IPR022765">
    <property type="entry name" value="Dna2/Cas4_DUF83"/>
</dbReference>
<evidence type="ECO:0000256" key="2">
    <source>
        <dbReference type="ARBA" id="ARBA00009189"/>
    </source>
</evidence>
<comment type="cofactor">
    <cofactor evidence="13">
        <name>Mg(2+)</name>
        <dbReference type="ChEBI" id="CHEBI:18420"/>
    </cofactor>
    <cofactor evidence="13">
        <name>Mn(2+)</name>
        <dbReference type="ChEBI" id="CHEBI:29035"/>
    </cofactor>
    <text evidence="13">Mg(2+) or Mn(2+) required for ssDNA cleavage activity.</text>
</comment>
<dbReference type="RefSeq" id="WP_155177867.1">
    <property type="nucleotide sequence ID" value="NZ_WNCL01000026.1"/>
</dbReference>
<organism evidence="15 16">
    <name type="scientific">Parasutterella excrementihominis</name>
    <dbReference type="NCBI Taxonomy" id="487175"/>
    <lineage>
        <taxon>Bacteria</taxon>
        <taxon>Pseudomonadati</taxon>
        <taxon>Pseudomonadota</taxon>
        <taxon>Betaproteobacteria</taxon>
        <taxon>Burkholderiales</taxon>
        <taxon>Sutterellaceae</taxon>
        <taxon>Parasutterella</taxon>
    </lineage>
</organism>
<comment type="caution">
    <text evidence="15">The sequence shown here is derived from an EMBL/GenBank/DDBJ whole genome shotgun (WGS) entry which is preliminary data.</text>
</comment>
<keyword evidence="9 13" id="KW-0408">Iron</keyword>
<keyword evidence="11 13" id="KW-0051">Antiviral defense</keyword>
<evidence type="ECO:0000256" key="11">
    <source>
        <dbReference type="ARBA" id="ARBA00023118"/>
    </source>
</evidence>
<comment type="similarity">
    <text evidence="2 13">Belongs to the CRISPR-associated exonuclease Cas4 family.</text>
</comment>
<evidence type="ECO:0000259" key="14">
    <source>
        <dbReference type="Pfam" id="PF01930"/>
    </source>
</evidence>
<evidence type="ECO:0000313" key="16">
    <source>
        <dbReference type="Proteomes" id="UP000462362"/>
    </source>
</evidence>
<evidence type="ECO:0000256" key="12">
    <source>
        <dbReference type="ARBA" id="ARBA00023211"/>
    </source>
</evidence>
<evidence type="ECO:0000256" key="13">
    <source>
        <dbReference type="RuleBase" id="RU365022"/>
    </source>
</evidence>
<name>A0A844LGN2_9BURK</name>
<dbReference type="EMBL" id="WNCL01000026">
    <property type="protein sequence ID" value="MTU43675.1"/>
    <property type="molecule type" value="Genomic_DNA"/>
</dbReference>
<keyword evidence="5 13" id="KW-0540">Nuclease</keyword>
<dbReference type="EC" id="3.1.12.1" evidence="3 13"/>
<dbReference type="GO" id="GO:0051536">
    <property type="term" value="F:iron-sulfur cluster binding"/>
    <property type="evidence" value="ECO:0007669"/>
    <property type="project" value="UniProtKB-KW"/>
</dbReference>
<evidence type="ECO:0000256" key="10">
    <source>
        <dbReference type="ARBA" id="ARBA00023014"/>
    </source>
</evidence>
<evidence type="ECO:0000256" key="5">
    <source>
        <dbReference type="ARBA" id="ARBA00022722"/>
    </source>
</evidence>
<dbReference type="GO" id="GO:0004527">
    <property type="term" value="F:exonuclease activity"/>
    <property type="evidence" value="ECO:0007669"/>
    <property type="project" value="UniProtKB-KW"/>
</dbReference>
<evidence type="ECO:0000256" key="4">
    <source>
        <dbReference type="ARBA" id="ARBA00020049"/>
    </source>
</evidence>
<evidence type="ECO:0000313" key="15">
    <source>
        <dbReference type="EMBL" id="MTU43675.1"/>
    </source>
</evidence>
<dbReference type="InterPro" id="IPR051827">
    <property type="entry name" value="Cas4_exonuclease"/>
</dbReference>
<keyword evidence="8 13" id="KW-0269">Exonuclease</keyword>
<evidence type="ECO:0000256" key="3">
    <source>
        <dbReference type="ARBA" id="ARBA00012768"/>
    </source>
</evidence>
<dbReference type="AlphaFoldDB" id="A0A844LGN2"/>
<dbReference type="InterPro" id="IPR013343">
    <property type="entry name" value="CRISPR-assoc_prot_Cas4"/>
</dbReference>
<dbReference type="Proteomes" id="UP000462362">
    <property type="component" value="Unassembled WGS sequence"/>
</dbReference>
<keyword evidence="12 13" id="KW-0464">Manganese</keyword>
<dbReference type="PANTHER" id="PTHR36531:SF6">
    <property type="entry name" value="DNA REPLICATION ATP-DEPENDENT HELICASE_NUCLEASE DNA2"/>
    <property type="match status" value="1"/>
</dbReference>
<evidence type="ECO:0000256" key="6">
    <source>
        <dbReference type="ARBA" id="ARBA00022723"/>
    </source>
</evidence>
<protein>
    <recommendedName>
        <fullName evidence="4 13">CRISPR-associated exonuclease Cas4</fullName>
        <ecNumber evidence="3 13">3.1.12.1</ecNumber>
    </recommendedName>
</protein>
<dbReference type="GO" id="GO:0046872">
    <property type="term" value="F:metal ion binding"/>
    <property type="evidence" value="ECO:0007669"/>
    <property type="project" value="UniProtKB-KW"/>
</dbReference>
<dbReference type="Gene3D" id="3.90.320.10">
    <property type="match status" value="1"/>
</dbReference>
<proteinExistence type="inferred from homology"/>
<comment type="cofactor">
    <cofactor evidence="13">
        <name>iron-sulfur cluster</name>
        <dbReference type="ChEBI" id="CHEBI:30408"/>
    </cofactor>
</comment>
<dbReference type="GO" id="GO:0051607">
    <property type="term" value="P:defense response to virus"/>
    <property type="evidence" value="ECO:0007669"/>
    <property type="project" value="UniProtKB-KW"/>
</dbReference>
<gene>
    <name evidence="15" type="primary">cas4</name>
    <name evidence="15" type="ORF">GMD42_08580</name>
</gene>
<accession>A0A844LGN2</accession>
<evidence type="ECO:0000256" key="1">
    <source>
        <dbReference type="ARBA" id="ARBA00001966"/>
    </source>
</evidence>
<dbReference type="NCBIfam" id="TIGR00372">
    <property type="entry name" value="cas4"/>
    <property type="match status" value="1"/>
</dbReference>
<feature type="domain" description="DUF83" evidence="14">
    <location>
        <begin position="84"/>
        <end position="195"/>
    </location>
</feature>
<dbReference type="PANTHER" id="PTHR36531">
    <property type="entry name" value="CRISPR-ASSOCIATED EXONUCLEASE CAS4"/>
    <property type="match status" value="1"/>
</dbReference>
<evidence type="ECO:0000256" key="7">
    <source>
        <dbReference type="ARBA" id="ARBA00022801"/>
    </source>
</evidence>
<keyword evidence="7 13" id="KW-0378">Hydrolase</keyword>
<reference evidence="15 16" key="1">
    <citation type="journal article" date="2019" name="Nat. Med.">
        <title>A library of human gut bacterial isolates paired with longitudinal multiomics data enables mechanistic microbiome research.</title>
        <authorList>
            <person name="Poyet M."/>
            <person name="Groussin M."/>
            <person name="Gibbons S.M."/>
            <person name="Avila-Pacheco J."/>
            <person name="Jiang X."/>
            <person name="Kearney S.M."/>
            <person name="Perrotta A.R."/>
            <person name="Berdy B."/>
            <person name="Zhao S."/>
            <person name="Lieberman T.D."/>
            <person name="Swanson P.K."/>
            <person name="Smith M."/>
            <person name="Roesemann S."/>
            <person name="Alexander J.E."/>
            <person name="Rich S.A."/>
            <person name="Livny J."/>
            <person name="Vlamakis H."/>
            <person name="Clish C."/>
            <person name="Bullock K."/>
            <person name="Deik A."/>
            <person name="Scott J."/>
            <person name="Pierce K.A."/>
            <person name="Xavier R.J."/>
            <person name="Alm E.J."/>
        </authorList>
    </citation>
    <scope>NUCLEOTIDE SEQUENCE [LARGE SCALE GENOMIC DNA]</scope>
    <source>
        <strain evidence="15 16">BIOML-A2</strain>
    </source>
</reference>
<keyword evidence="10 13" id="KW-0411">Iron-sulfur</keyword>
<evidence type="ECO:0000256" key="8">
    <source>
        <dbReference type="ARBA" id="ARBA00022839"/>
    </source>
</evidence>
<dbReference type="Pfam" id="PF01930">
    <property type="entry name" value="Cas_Cas4"/>
    <property type="match status" value="1"/>
</dbReference>
<evidence type="ECO:0000256" key="9">
    <source>
        <dbReference type="ARBA" id="ARBA00023004"/>
    </source>
</evidence>
<dbReference type="InterPro" id="IPR011604">
    <property type="entry name" value="PDDEXK-like_dom_sf"/>
</dbReference>